<dbReference type="EMBL" id="CAJNOK010012213">
    <property type="protein sequence ID" value="CAF1158507.1"/>
    <property type="molecule type" value="Genomic_DNA"/>
</dbReference>
<organism evidence="4 5">
    <name type="scientific">Didymodactylos carnosus</name>
    <dbReference type="NCBI Taxonomy" id="1234261"/>
    <lineage>
        <taxon>Eukaryota</taxon>
        <taxon>Metazoa</taxon>
        <taxon>Spiralia</taxon>
        <taxon>Gnathifera</taxon>
        <taxon>Rotifera</taxon>
        <taxon>Eurotatoria</taxon>
        <taxon>Bdelloidea</taxon>
        <taxon>Philodinida</taxon>
        <taxon>Philodinidae</taxon>
        <taxon>Didymodactylos</taxon>
    </lineage>
</organism>
<dbReference type="AlphaFoldDB" id="A0A8S2MQT8"/>
<keyword evidence="2" id="KW-0472">Membrane</keyword>
<protein>
    <submittedName>
        <fullName evidence="4">Uncharacterized protein</fullName>
    </submittedName>
</protein>
<dbReference type="EMBL" id="CAJOBA010033737">
    <property type="protein sequence ID" value="CAF3970106.1"/>
    <property type="molecule type" value="Genomic_DNA"/>
</dbReference>
<evidence type="ECO:0000256" key="2">
    <source>
        <dbReference type="SAM" id="Phobius"/>
    </source>
</evidence>
<feature type="compositionally biased region" description="Basic residues" evidence="1">
    <location>
        <begin position="229"/>
        <end position="242"/>
    </location>
</feature>
<feature type="transmembrane region" description="Helical" evidence="2">
    <location>
        <begin position="145"/>
        <end position="166"/>
    </location>
</feature>
<keyword evidence="2" id="KW-0812">Transmembrane</keyword>
<dbReference type="Proteomes" id="UP000682733">
    <property type="component" value="Unassembled WGS sequence"/>
</dbReference>
<comment type="caution">
    <text evidence="4">The sequence shown here is derived from an EMBL/GenBank/DDBJ whole genome shotgun (WGS) entry which is preliminary data.</text>
</comment>
<dbReference type="Proteomes" id="UP000677228">
    <property type="component" value="Unassembled WGS sequence"/>
</dbReference>
<feature type="non-terminal residue" evidence="4">
    <location>
        <position position="1"/>
    </location>
</feature>
<evidence type="ECO:0000256" key="1">
    <source>
        <dbReference type="SAM" id="MobiDB-lite"/>
    </source>
</evidence>
<sequence>IHDNTMHLPSQAGHQFVSNRQTLTIDSSPIHISFPENNHVQNPSVFLHPHDVVQYDRPYKVLPDTEGHGMVQHNQSYDLIHTPKTRYSYGYNNDQPIYYGFLKDIAATTTIPSVLFISRGLITPLTSILTTISTVKPSFLAHSTLIILICVGACITLIFCIGLYLLCQRSSSTSPSFAAAHRPEQLYFLESGTETLENLEPMTQKTAAVDRHQPQLLAAQTKAFTQHTTPRHRKSKKTKKKKRLFHCCVGSSRR</sequence>
<evidence type="ECO:0000313" key="4">
    <source>
        <dbReference type="EMBL" id="CAF3970106.1"/>
    </source>
</evidence>
<evidence type="ECO:0000313" key="5">
    <source>
        <dbReference type="Proteomes" id="UP000682733"/>
    </source>
</evidence>
<name>A0A8S2MQT8_9BILA</name>
<evidence type="ECO:0000313" key="3">
    <source>
        <dbReference type="EMBL" id="CAF1158507.1"/>
    </source>
</evidence>
<gene>
    <name evidence="3" type="ORF">OVA965_LOCUS21969</name>
    <name evidence="4" type="ORF">TMI583_LOCUS22683</name>
</gene>
<feature type="region of interest" description="Disordered" evidence="1">
    <location>
        <begin position="223"/>
        <end position="242"/>
    </location>
</feature>
<accession>A0A8S2MQT8</accession>
<proteinExistence type="predicted"/>
<keyword evidence="2" id="KW-1133">Transmembrane helix</keyword>
<reference evidence="4" key="1">
    <citation type="submission" date="2021-02" db="EMBL/GenBank/DDBJ databases">
        <authorList>
            <person name="Nowell W R."/>
        </authorList>
    </citation>
    <scope>NUCLEOTIDE SEQUENCE</scope>
</reference>